<proteinExistence type="predicted"/>
<accession>A0ACC0K2P9</accession>
<name>A0ACC0K2P9_CHOFU</name>
<dbReference type="EMBL" id="CM046131">
    <property type="protein sequence ID" value="KAI8430668.1"/>
    <property type="molecule type" value="Genomic_DNA"/>
</dbReference>
<evidence type="ECO:0000313" key="2">
    <source>
        <dbReference type="Proteomes" id="UP001064048"/>
    </source>
</evidence>
<gene>
    <name evidence="1" type="ORF">MSG28_000864</name>
</gene>
<sequence length="365" mass="40498">MSYESFAKNYVLDLNRSIRQREELEKLGALAGSIDVLEMDYKDDDMDRYFKMFSQLNLKAPMLNCLPTHSRTLIHEGDLRFKDNIEVRVFLLTDMMLICKKLSKGSSPLYKLIRPKYMVDRMIYFPKLSSRNNKDIMVALIFVLLDEVGTSCHCFTLTELAKEPNPQGTIKIWEQKLREAKLTYDLGVWFAKNPSRDLSEVEMDSSSDYGISANSGTKTGVKQSSDDLNIEREARERVAAMLHRSMGASTEYDFSQASMNTDSFDVVTSITVNVVSESESETVVPSHQPSVSPPKLASRSASAASHNTLRVQPQSGVLALVHSLPDLTLDPSPPRHPPTNKGGGSSGGSSAGTSAGRSRKDDKAD</sequence>
<organism evidence="1 2">
    <name type="scientific">Choristoneura fumiferana</name>
    <name type="common">Spruce budworm moth</name>
    <name type="synonym">Archips fumiferana</name>
    <dbReference type="NCBI Taxonomy" id="7141"/>
    <lineage>
        <taxon>Eukaryota</taxon>
        <taxon>Metazoa</taxon>
        <taxon>Ecdysozoa</taxon>
        <taxon>Arthropoda</taxon>
        <taxon>Hexapoda</taxon>
        <taxon>Insecta</taxon>
        <taxon>Pterygota</taxon>
        <taxon>Neoptera</taxon>
        <taxon>Endopterygota</taxon>
        <taxon>Lepidoptera</taxon>
        <taxon>Glossata</taxon>
        <taxon>Ditrysia</taxon>
        <taxon>Tortricoidea</taxon>
        <taxon>Tortricidae</taxon>
        <taxon>Tortricinae</taxon>
        <taxon>Choristoneura</taxon>
    </lineage>
</organism>
<protein>
    <submittedName>
        <fullName evidence="1">Uncharacterized protein</fullName>
    </submittedName>
</protein>
<comment type="caution">
    <text evidence="1">The sequence shown here is derived from an EMBL/GenBank/DDBJ whole genome shotgun (WGS) entry which is preliminary data.</text>
</comment>
<evidence type="ECO:0000313" key="1">
    <source>
        <dbReference type="EMBL" id="KAI8430668.1"/>
    </source>
</evidence>
<reference evidence="1 2" key="1">
    <citation type="journal article" date="2022" name="Genome Biol. Evol.">
        <title>The Spruce Budworm Genome: Reconstructing the Evolutionary History of Antifreeze Proteins.</title>
        <authorList>
            <person name="Beliveau C."/>
            <person name="Gagne P."/>
            <person name="Picq S."/>
            <person name="Vernygora O."/>
            <person name="Keeling C.I."/>
            <person name="Pinkney K."/>
            <person name="Doucet D."/>
            <person name="Wen F."/>
            <person name="Johnston J.S."/>
            <person name="Maaroufi H."/>
            <person name="Boyle B."/>
            <person name="Laroche J."/>
            <person name="Dewar K."/>
            <person name="Juretic N."/>
            <person name="Blackburn G."/>
            <person name="Nisole A."/>
            <person name="Brunet B."/>
            <person name="Brandao M."/>
            <person name="Lumley L."/>
            <person name="Duan J."/>
            <person name="Quan G."/>
            <person name="Lucarotti C.J."/>
            <person name="Roe A.D."/>
            <person name="Sperling F.A.H."/>
            <person name="Levesque R.C."/>
            <person name="Cusson M."/>
        </authorList>
    </citation>
    <scope>NUCLEOTIDE SEQUENCE [LARGE SCALE GENOMIC DNA]</scope>
    <source>
        <strain evidence="1">Glfc:IPQL:Cfum</strain>
    </source>
</reference>
<keyword evidence="2" id="KW-1185">Reference proteome</keyword>
<dbReference type="Proteomes" id="UP001064048">
    <property type="component" value="Chromosome Z"/>
</dbReference>